<gene>
    <name evidence="2" type="ORF">C8D82_13531</name>
</gene>
<name>A0A2U1AJK3_9BACT</name>
<feature type="region of interest" description="Disordered" evidence="1">
    <location>
        <begin position="209"/>
        <end position="230"/>
    </location>
</feature>
<evidence type="ECO:0000256" key="1">
    <source>
        <dbReference type="SAM" id="MobiDB-lite"/>
    </source>
</evidence>
<proteinExistence type="predicted"/>
<comment type="caution">
    <text evidence="2">The sequence shown here is derived from an EMBL/GenBank/DDBJ whole genome shotgun (WGS) entry which is preliminary data.</text>
</comment>
<dbReference type="GO" id="GO:0016788">
    <property type="term" value="F:hydrolase activity, acting on ester bonds"/>
    <property type="evidence" value="ECO:0007669"/>
    <property type="project" value="UniProtKB-ARBA"/>
</dbReference>
<dbReference type="OrthoDB" id="9815670at2"/>
<keyword evidence="3" id="KW-1185">Reference proteome</keyword>
<dbReference type="CDD" id="cd00229">
    <property type="entry name" value="SGNH_hydrolase"/>
    <property type="match status" value="1"/>
</dbReference>
<dbReference type="Proteomes" id="UP000245959">
    <property type="component" value="Unassembled WGS sequence"/>
</dbReference>
<protein>
    <recommendedName>
        <fullName evidence="4">GDSL-like lipase/acylhydrolase family protein</fullName>
    </recommendedName>
</protein>
<organism evidence="2 3">
    <name type="scientific">Victivallis vadensis</name>
    <dbReference type="NCBI Taxonomy" id="172901"/>
    <lineage>
        <taxon>Bacteria</taxon>
        <taxon>Pseudomonadati</taxon>
        <taxon>Lentisphaerota</taxon>
        <taxon>Lentisphaeria</taxon>
        <taxon>Victivallales</taxon>
        <taxon>Victivallaceae</taxon>
        <taxon>Victivallis</taxon>
    </lineage>
</organism>
<dbReference type="GeneID" id="78296796"/>
<evidence type="ECO:0000313" key="2">
    <source>
        <dbReference type="EMBL" id="PVY36565.1"/>
    </source>
</evidence>
<reference evidence="2 3" key="1">
    <citation type="submission" date="2018-04" db="EMBL/GenBank/DDBJ databases">
        <title>Genomic Encyclopedia of Type Strains, Phase IV (KMG-IV): sequencing the most valuable type-strain genomes for metagenomic binning, comparative biology and taxonomic classification.</title>
        <authorList>
            <person name="Goeker M."/>
        </authorList>
    </citation>
    <scope>NUCLEOTIDE SEQUENCE [LARGE SCALE GENOMIC DNA]</scope>
    <source>
        <strain evidence="2 3">DSM 14823</strain>
    </source>
</reference>
<sequence length="230" mass="26162">MDQIHRKYELPHTSRRREEIEWSIHYAFNAGDRTLPRVLLVGDSICNGYHAQVRERLLGIANVTFWASSKCVTDPDYLRELEFILEEYPLDLIHFNNGLHSLTTDRAEWEAALRNTFRMILDKLPGIRLMWCASTPLTDPELTAQAVELNAIGARVAAEFNLPADDLFSVMNPLDRKEFWCDKYHFTPAAKELQGDAITQALKPFLNTTGNADPEAFRRGTETGPDGALN</sequence>
<dbReference type="RefSeq" id="WP_116885526.1">
    <property type="nucleotide sequence ID" value="NZ_CABMMC010000038.1"/>
</dbReference>
<accession>A0A2U1AJK3</accession>
<evidence type="ECO:0000313" key="3">
    <source>
        <dbReference type="Proteomes" id="UP000245959"/>
    </source>
</evidence>
<dbReference type="Gene3D" id="3.40.50.1110">
    <property type="entry name" value="SGNH hydrolase"/>
    <property type="match status" value="1"/>
</dbReference>
<evidence type="ECO:0008006" key="4">
    <source>
        <dbReference type="Google" id="ProtNLM"/>
    </source>
</evidence>
<dbReference type="EMBL" id="QEKH01000035">
    <property type="protein sequence ID" value="PVY36565.1"/>
    <property type="molecule type" value="Genomic_DNA"/>
</dbReference>
<dbReference type="InterPro" id="IPR036514">
    <property type="entry name" value="SGNH_hydro_sf"/>
</dbReference>
<dbReference type="AlphaFoldDB" id="A0A2U1AJK3"/>
<dbReference type="SUPFAM" id="SSF52266">
    <property type="entry name" value="SGNH hydrolase"/>
    <property type="match status" value="1"/>
</dbReference>